<evidence type="ECO:0000256" key="1">
    <source>
        <dbReference type="ARBA" id="ARBA00022559"/>
    </source>
</evidence>
<dbReference type="InterPro" id="IPR019791">
    <property type="entry name" value="Haem_peroxidase_animal"/>
</dbReference>
<keyword evidence="1 2" id="KW-0575">Peroxidase</keyword>
<dbReference type="GO" id="GO:0020037">
    <property type="term" value="F:heme binding"/>
    <property type="evidence" value="ECO:0007669"/>
    <property type="project" value="InterPro"/>
</dbReference>
<dbReference type="InterPro" id="IPR010255">
    <property type="entry name" value="Haem_peroxidase_sf"/>
</dbReference>
<keyword evidence="1 2" id="KW-0560">Oxidoreductase</keyword>
<evidence type="ECO:0000313" key="2">
    <source>
        <dbReference type="EMBL" id="GFR02520.1"/>
    </source>
</evidence>
<protein>
    <submittedName>
        <fullName evidence="2">Peroxidase</fullName>
    </submittedName>
</protein>
<dbReference type="PANTHER" id="PTHR11475:SF134">
    <property type="entry name" value="LD42267P"/>
    <property type="match status" value="1"/>
</dbReference>
<dbReference type="Proteomes" id="UP000887116">
    <property type="component" value="Unassembled WGS sequence"/>
</dbReference>
<proteinExistence type="predicted"/>
<dbReference type="GO" id="GO:0006979">
    <property type="term" value="P:response to oxidative stress"/>
    <property type="evidence" value="ECO:0007669"/>
    <property type="project" value="InterPro"/>
</dbReference>
<dbReference type="InterPro" id="IPR037120">
    <property type="entry name" value="Haem_peroxidase_sf_animal"/>
</dbReference>
<dbReference type="Gene3D" id="1.10.640.10">
    <property type="entry name" value="Haem peroxidase domain superfamily, animal type"/>
    <property type="match status" value="1"/>
</dbReference>
<comment type="caution">
    <text evidence="2">The sequence shown here is derived from an EMBL/GenBank/DDBJ whole genome shotgun (WGS) entry which is preliminary data.</text>
</comment>
<dbReference type="Pfam" id="PF03098">
    <property type="entry name" value="An_peroxidase"/>
    <property type="match status" value="1"/>
</dbReference>
<dbReference type="OrthoDB" id="6430901at2759"/>
<accession>A0A8X6ID52</accession>
<organism evidence="2 3">
    <name type="scientific">Trichonephila clavata</name>
    <name type="common">Joro spider</name>
    <name type="synonym">Nephila clavata</name>
    <dbReference type="NCBI Taxonomy" id="2740835"/>
    <lineage>
        <taxon>Eukaryota</taxon>
        <taxon>Metazoa</taxon>
        <taxon>Ecdysozoa</taxon>
        <taxon>Arthropoda</taxon>
        <taxon>Chelicerata</taxon>
        <taxon>Arachnida</taxon>
        <taxon>Araneae</taxon>
        <taxon>Araneomorphae</taxon>
        <taxon>Entelegynae</taxon>
        <taxon>Araneoidea</taxon>
        <taxon>Nephilidae</taxon>
        <taxon>Trichonephila</taxon>
    </lineage>
</organism>
<dbReference type="PANTHER" id="PTHR11475">
    <property type="entry name" value="OXIDASE/PEROXIDASE"/>
    <property type="match status" value="1"/>
</dbReference>
<dbReference type="SUPFAM" id="SSF48113">
    <property type="entry name" value="Heme-dependent peroxidases"/>
    <property type="match status" value="1"/>
</dbReference>
<gene>
    <name evidence="2" type="primary">Pxd</name>
    <name evidence="2" type="ORF">TNCT_133361</name>
</gene>
<dbReference type="EMBL" id="BMAO01015554">
    <property type="protein sequence ID" value="GFR02520.1"/>
    <property type="molecule type" value="Genomic_DNA"/>
</dbReference>
<keyword evidence="3" id="KW-1185">Reference proteome</keyword>
<sequence length="150" mass="16956">MLGQSLVLNSITKSVRTWAFSASPVSFYTFRTTLQGKVVDDIDLIPGSLAEIPVEGSLLGPTYICLIGRQFKKTRKGDRFWYEMADGVGAFTRDQLVEIYKSNMARIICDNSDRIENMQKSSFIVKSANNPVLKCEEIPKVDLSKWKAFY</sequence>
<dbReference type="GO" id="GO:0004601">
    <property type="term" value="F:peroxidase activity"/>
    <property type="evidence" value="ECO:0007669"/>
    <property type="project" value="UniProtKB-KW"/>
</dbReference>
<evidence type="ECO:0000313" key="3">
    <source>
        <dbReference type="Proteomes" id="UP000887116"/>
    </source>
</evidence>
<dbReference type="AlphaFoldDB" id="A0A8X6ID52"/>
<name>A0A8X6ID52_TRICU</name>
<dbReference type="PROSITE" id="PS50292">
    <property type="entry name" value="PEROXIDASE_3"/>
    <property type="match status" value="1"/>
</dbReference>
<reference evidence="2" key="1">
    <citation type="submission" date="2020-07" db="EMBL/GenBank/DDBJ databases">
        <title>Multicomponent nature underlies the extraordinary mechanical properties of spider dragline silk.</title>
        <authorList>
            <person name="Kono N."/>
            <person name="Nakamura H."/>
            <person name="Mori M."/>
            <person name="Yoshida Y."/>
            <person name="Ohtoshi R."/>
            <person name="Malay A.D."/>
            <person name="Moran D.A.P."/>
            <person name="Tomita M."/>
            <person name="Numata K."/>
            <person name="Arakawa K."/>
        </authorList>
    </citation>
    <scope>NUCLEOTIDE SEQUENCE</scope>
</reference>